<comment type="caution">
    <text evidence="2">The sequence shown here is derived from an EMBL/GenBank/DDBJ whole genome shotgun (WGS) entry which is preliminary data.</text>
</comment>
<protein>
    <recommendedName>
        <fullName evidence="1">IgGFc-binding protein N-terminal domain-containing protein</fullName>
    </recommendedName>
</protein>
<gene>
    <name evidence="2" type="ORF">C0Q70_04019</name>
</gene>
<keyword evidence="3" id="KW-1185">Reference proteome</keyword>
<dbReference type="PANTHER" id="PTHR46534:SF1">
    <property type="entry name" value="IGGFC-BINDING PROTEIN N-TERMINAL DOMAIN-CONTAINING PROTEIN"/>
    <property type="match status" value="1"/>
</dbReference>
<feature type="domain" description="IgGFc-binding protein N-terminal" evidence="1">
    <location>
        <begin position="130"/>
        <end position="422"/>
    </location>
</feature>
<dbReference type="Pfam" id="PF17517">
    <property type="entry name" value="IgGFc_binding"/>
    <property type="match status" value="1"/>
</dbReference>
<proteinExistence type="predicted"/>
<dbReference type="OrthoDB" id="6046730at2759"/>
<evidence type="ECO:0000259" key="1">
    <source>
        <dbReference type="Pfam" id="PF17517"/>
    </source>
</evidence>
<organism evidence="2 3">
    <name type="scientific">Pomacea canaliculata</name>
    <name type="common">Golden apple snail</name>
    <dbReference type="NCBI Taxonomy" id="400727"/>
    <lineage>
        <taxon>Eukaryota</taxon>
        <taxon>Metazoa</taxon>
        <taxon>Spiralia</taxon>
        <taxon>Lophotrochozoa</taxon>
        <taxon>Mollusca</taxon>
        <taxon>Gastropoda</taxon>
        <taxon>Caenogastropoda</taxon>
        <taxon>Architaenioglossa</taxon>
        <taxon>Ampullarioidea</taxon>
        <taxon>Ampullariidae</taxon>
        <taxon>Pomacea</taxon>
    </lineage>
</organism>
<dbReference type="STRING" id="400727.A0A2T7PUB8"/>
<dbReference type="AlphaFoldDB" id="A0A2T7PUB8"/>
<dbReference type="PANTHER" id="PTHR46534">
    <property type="entry name" value="IGGFC_BINDING DOMAIN-CONTAINING PROTEIN"/>
    <property type="match status" value="1"/>
</dbReference>
<accession>A0A2T7PUB8</accession>
<dbReference type="InterPro" id="IPR035234">
    <property type="entry name" value="IgGFc-bd_N"/>
</dbReference>
<reference evidence="2 3" key="1">
    <citation type="submission" date="2018-04" db="EMBL/GenBank/DDBJ databases">
        <title>The genome of golden apple snail Pomacea canaliculata provides insight into stress tolerance and invasive adaptation.</title>
        <authorList>
            <person name="Liu C."/>
            <person name="Liu B."/>
            <person name="Ren Y."/>
            <person name="Zhang Y."/>
            <person name="Wang H."/>
            <person name="Li S."/>
            <person name="Jiang F."/>
            <person name="Yin L."/>
            <person name="Zhang G."/>
            <person name="Qian W."/>
            <person name="Fan W."/>
        </authorList>
    </citation>
    <scope>NUCLEOTIDE SEQUENCE [LARGE SCALE GENOMIC DNA]</scope>
    <source>
        <strain evidence="2">SZHN2017</strain>
        <tissue evidence="2">Muscle</tissue>
    </source>
</reference>
<evidence type="ECO:0000313" key="2">
    <source>
        <dbReference type="EMBL" id="PVD37026.1"/>
    </source>
</evidence>
<name>A0A2T7PUB8_POMCA</name>
<dbReference type="EMBL" id="PZQS01000002">
    <property type="protein sequence ID" value="PVD37026.1"/>
    <property type="molecule type" value="Genomic_DNA"/>
</dbReference>
<sequence>MSKVLNANVPFAQSVTLLSEASCDPGKHFVVTFPQTYEGANIDTTLYFATVGNESVSVSLATLPSAPYVINKTLILAPDQNLAFPVNSSQAVLPTGTYVTDMSIRIVSTGNITVVVKNKRGSNGDTYSPMPVENLGTDHFVLAYNNTLGVSASFVTVTAVYDDTEVNVTFPSQRPINASVTFVLNGVIYTYSDVINIRLGALQTLQVQALLDLTGTRVISSKPIAVLSGANRTQIFKGTCASHLIEQTPSVSTWGMTFILVPVPNQRMGDLYRFVAKDPQTTITLGTGKQIRLQHPGDFGEYLLLAGSVTYAKSDKPVLVGHYATEQEYYTGSDGVFVRDEGDPGLSVLTPVEQATDFYRFGLNDNYKNTSHLYVVFSVPTNLSSQLRINQQTVGMWNVTWRNVTGADNYVVGYVDVGPHQLPFSLGAPGGPVFNAFVHYVTSCESCAMSLFHGYPKDLTPASYVCPTSSSAPGDGIDNDCDGKADEEPCCVNSDAKDTDGDSYKNEDCRGIERQVSAMVYQIIDHRRRAEVITKAKTNTQVFGAKDFIWLPYFVLSLHVLRFRFRVQPPLRTLSDDEDYRVRESVLVQLEGREGHRQVNGGVGREGGAMFVIFTTWLAREDKRLVHDNVLRTWRQWQPAILPVLFAHEVEERQRAETFGWRSLPFPQTACGGLPILREMFLKVLADFPDTQLFGYSNGDLLLGAGLLDTIQGVARNPIILQRPVLMVLRRFEVNFVNRSGAFQEVGQVEELRPFAKEMTDGSSDAFFTNRLFPWRLIPEVVPGRMGVAMWLVAASLALEVTVIDVTPTVFAVHMTTEAGNYESHSHPNANCNHELFRNLALVPDDWECGYIYRAQYITRRTKNTTEVKIEAKPDKLMVNRQTSYCGIDIKALERHAQFSDI</sequence>
<dbReference type="Proteomes" id="UP000245119">
    <property type="component" value="Linkage Group LG2"/>
</dbReference>
<evidence type="ECO:0000313" key="3">
    <source>
        <dbReference type="Proteomes" id="UP000245119"/>
    </source>
</evidence>